<reference evidence="5" key="1">
    <citation type="journal article" date="2006" name="Proc. Natl. Acad. Sci. U.S.A.">
        <title>The complete genome of Rhodococcus sp. RHA1 provides insights into a catabolic powerhouse.</title>
        <authorList>
            <person name="McLeod M.P."/>
            <person name="Warren R.L."/>
            <person name="Hsiao W.W.L."/>
            <person name="Araki N."/>
            <person name="Myhre M."/>
            <person name="Fernandes C."/>
            <person name="Miyazawa D."/>
            <person name="Wong W."/>
            <person name="Lillquist A.L."/>
            <person name="Wang D."/>
            <person name="Dosanjh M."/>
            <person name="Hara H."/>
            <person name="Petrescu A."/>
            <person name="Morin R.D."/>
            <person name="Yang G."/>
            <person name="Stott J.M."/>
            <person name="Schein J.E."/>
            <person name="Shin H."/>
            <person name="Smailus D."/>
            <person name="Siddiqui A.S."/>
            <person name="Marra M.A."/>
            <person name="Jones S.J.M."/>
            <person name="Holt R."/>
            <person name="Brinkman F.S.L."/>
            <person name="Miyauchi K."/>
            <person name="Fukuda M."/>
            <person name="Davies J.E."/>
            <person name="Mohn W.W."/>
            <person name="Eltis L.D."/>
        </authorList>
    </citation>
    <scope>NUCLEOTIDE SEQUENCE [LARGE SCALE GENOMIC DNA]</scope>
    <source>
        <strain evidence="5">RHA1</strain>
    </source>
</reference>
<dbReference type="EC" id="1.4.1.3" evidence="4"/>
<dbReference type="InterPro" id="IPR036291">
    <property type="entry name" value="NAD(P)-bd_dom_sf"/>
</dbReference>
<evidence type="ECO:0000256" key="1">
    <source>
        <dbReference type="ARBA" id="ARBA00006382"/>
    </source>
</evidence>
<dbReference type="EMBL" id="CP000431">
    <property type="protein sequence ID" value="ABG94846.1"/>
    <property type="molecule type" value="Genomic_DNA"/>
</dbReference>
<accession>Q0SC90</accession>
<name>Q0SC90_RHOJR</name>
<comment type="similarity">
    <text evidence="1">Belongs to the Glu/Leu/Phe/Val dehydrogenases family.</text>
</comment>
<dbReference type="PANTHER" id="PTHR11606">
    <property type="entry name" value="GLUTAMATE DEHYDROGENASE"/>
    <property type="match status" value="1"/>
</dbReference>
<dbReference type="GO" id="GO:0004352">
    <property type="term" value="F:glutamate dehydrogenase (NAD+) activity"/>
    <property type="evidence" value="ECO:0007669"/>
    <property type="project" value="TreeGrafter"/>
</dbReference>
<dbReference type="SUPFAM" id="SSF51735">
    <property type="entry name" value="NAD(P)-binding Rossmann-fold domains"/>
    <property type="match status" value="1"/>
</dbReference>
<feature type="domain" description="Glutamate/phenylalanine/leucine/valine/L-tryptophan dehydrogenase C-terminal" evidence="3">
    <location>
        <begin position="229"/>
        <end position="456"/>
    </location>
</feature>
<evidence type="ECO:0000259" key="3">
    <source>
        <dbReference type="SMART" id="SM00839"/>
    </source>
</evidence>
<dbReference type="HOGENOM" id="CLU_025763_7_0_11"/>
<sequence>MFIVATCRAAGCGARVAPDTVIAVTARAPAEYTAGAPRAPAVEKPREAMKNLLTRFEEKAPEIVFEWHDTETSARGWTVINSLRGGAAGGGTRMRRGLDRREVESLAKTMEVKFTVSGPAIGGAKSGIDFDPTDPRKDEVLRRWFKAVTPLLKAYYGTGGDLNVDEMAEVVPITESYGLWHPQEGVVNGHFAASDRERVQRVGQLRLGVAKVVEDARFTPDPQAKYTVSDLITGWGVAESVRHYYRVYGGELAGKRVIMQGWGNVGAAAAYYLAQSGARIVGILDRNGGLSNTDGYDFEQIRALFLAKEGNELRATGTVPFEEINETIWSSGAEIFLPCAASRLVTRDQVDRLIAGGLEVVASGANVPFADDEIFYGPTYEYADKSVAVVPDFIANCGMARAFALLMEGDIEVSDEAIFGDVSATVATALERCFARSSQPTGIAGTAFEIALDQLV</sequence>
<dbReference type="KEGG" id="rha:RHA1_ro03043"/>
<dbReference type="Pfam" id="PF00208">
    <property type="entry name" value="ELFV_dehydrog"/>
    <property type="match status" value="1"/>
</dbReference>
<dbReference type="InterPro" id="IPR006096">
    <property type="entry name" value="Glu/Leu/Phe/Val/Trp_DH_C"/>
</dbReference>
<dbReference type="eggNOG" id="COG0334">
    <property type="taxonomic scope" value="Bacteria"/>
</dbReference>
<keyword evidence="2 4" id="KW-0560">Oxidoreductase</keyword>
<evidence type="ECO:0000313" key="4">
    <source>
        <dbReference type="EMBL" id="ABG94846.1"/>
    </source>
</evidence>
<dbReference type="InterPro" id="IPR046346">
    <property type="entry name" value="Aminoacid_DH-like_N_sf"/>
</dbReference>
<gene>
    <name evidence="4" type="primary">gdhA2</name>
    <name evidence="4" type="ordered locus">RHA1_ro03043</name>
</gene>
<dbReference type="SMR" id="Q0SC90"/>
<evidence type="ECO:0000313" key="5">
    <source>
        <dbReference type="Proteomes" id="UP000008710"/>
    </source>
</evidence>
<evidence type="ECO:0000256" key="2">
    <source>
        <dbReference type="ARBA" id="ARBA00023002"/>
    </source>
</evidence>
<dbReference type="Gene3D" id="3.40.50.720">
    <property type="entry name" value="NAD(P)-binding Rossmann-like Domain"/>
    <property type="match status" value="1"/>
</dbReference>
<dbReference type="PANTHER" id="PTHR11606:SF13">
    <property type="entry name" value="GLUTAMATE DEHYDROGENASE 1, MITOCHONDRIAL"/>
    <property type="match status" value="1"/>
</dbReference>
<dbReference type="AlphaFoldDB" id="Q0SC90"/>
<dbReference type="InterPro" id="IPR006097">
    <property type="entry name" value="Glu/Leu/Phe/Val/Trp_DH_dimer"/>
</dbReference>
<protein>
    <submittedName>
        <fullName evidence="4">Glutamate dehydrogenase (NAD(P)+)</fullName>
        <ecNumber evidence="4">1.4.1.3</ecNumber>
    </submittedName>
</protein>
<dbReference type="Pfam" id="PF02812">
    <property type="entry name" value="ELFV_dehydrog_N"/>
    <property type="match status" value="1"/>
</dbReference>
<dbReference type="SMART" id="SM00839">
    <property type="entry name" value="ELFV_dehydrog"/>
    <property type="match status" value="1"/>
</dbReference>
<dbReference type="Gene3D" id="3.40.50.10860">
    <property type="entry name" value="Leucine Dehydrogenase, chain A, domain 1"/>
    <property type="match status" value="1"/>
</dbReference>
<organism evidence="4 5">
    <name type="scientific">Rhodococcus jostii (strain RHA1)</name>
    <dbReference type="NCBI Taxonomy" id="101510"/>
    <lineage>
        <taxon>Bacteria</taxon>
        <taxon>Bacillati</taxon>
        <taxon>Actinomycetota</taxon>
        <taxon>Actinomycetes</taxon>
        <taxon>Mycobacteriales</taxon>
        <taxon>Nocardiaceae</taxon>
        <taxon>Rhodococcus</taxon>
    </lineage>
</organism>
<proteinExistence type="inferred from homology"/>
<dbReference type="SUPFAM" id="SSF53223">
    <property type="entry name" value="Aminoacid dehydrogenase-like, N-terminal domain"/>
    <property type="match status" value="1"/>
</dbReference>
<dbReference type="GO" id="GO:0006538">
    <property type="term" value="P:L-glutamate catabolic process"/>
    <property type="evidence" value="ECO:0007669"/>
    <property type="project" value="TreeGrafter"/>
</dbReference>
<dbReference type="Proteomes" id="UP000008710">
    <property type="component" value="Chromosome"/>
</dbReference>